<protein>
    <recommendedName>
        <fullName evidence="8">Tetraspanin family-domain-containing protein</fullName>
    </recommendedName>
</protein>
<feature type="transmembrane region" description="Helical" evidence="5">
    <location>
        <begin position="128"/>
        <end position="147"/>
    </location>
</feature>
<evidence type="ECO:0000256" key="3">
    <source>
        <dbReference type="ARBA" id="ARBA00022989"/>
    </source>
</evidence>
<feature type="transmembrane region" description="Helical" evidence="5">
    <location>
        <begin position="6"/>
        <end position="33"/>
    </location>
</feature>
<dbReference type="AlphaFoldDB" id="A0A4P9YY70"/>
<dbReference type="Proteomes" id="UP000278143">
    <property type="component" value="Unassembled WGS sequence"/>
</dbReference>
<dbReference type="OrthoDB" id="2279611at2759"/>
<feature type="transmembrane region" description="Helical" evidence="5">
    <location>
        <begin position="159"/>
        <end position="179"/>
    </location>
</feature>
<keyword evidence="7" id="KW-1185">Reference proteome</keyword>
<dbReference type="InterPro" id="IPR018499">
    <property type="entry name" value="Tetraspanin/Peripherin"/>
</dbReference>
<keyword evidence="3 5" id="KW-1133">Transmembrane helix</keyword>
<evidence type="ECO:0000256" key="1">
    <source>
        <dbReference type="ARBA" id="ARBA00004141"/>
    </source>
</evidence>
<evidence type="ECO:0000313" key="6">
    <source>
        <dbReference type="EMBL" id="RKP25093.1"/>
    </source>
</evidence>
<sequence length="304" mass="34158">MGTRPSTLLFLLILLLLSFIYAYFLSSIHLIVFSTHAHRDGLLPITLWQERHCFLLFNEGYDYRVLATRPSFIGGNTCPATITIAVVLSCALLEVWLCGASVGIGAYFENNQHARRNAVVSMDNIRSLISIGALVLFSSLVGFFGFVKPIVRKPILISFGLSVVGIVIVLVIMGIHVWYTTLTMYDDFAYKWRGWDPSLRNGFQTFTPGSPCCGYANPHDFPAANDFCGPSTPMSVPGCRDTIYSYASSYLTNIYTCVFLFVFIGILDFLTVIMVIQAASEEERYERMSQKRLYRSGDLKMQYL</sequence>
<accession>A0A4P9YY70</accession>
<reference evidence="7" key="1">
    <citation type="journal article" date="2018" name="Nat. Microbiol.">
        <title>Leveraging single-cell genomics to expand the fungal tree of life.</title>
        <authorList>
            <person name="Ahrendt S.R."/>
            <person name="Quandt C.A."/>
            <person name="Ciobanu D."/>
            <person name="Clum A."/>
            <person name="Salamov A."/>
            <person name="Andreopoulos B."/>
            <person name="Cheng J.F."/>
            <person name="Woyke T."/>
            <person name="Pelin A."/>
            <person name="Henrissat B."/>
            <person name="Reynolds N.K."/>
            <person name="Benny G.L."/>
            <person name="Smith M.E."/>
            <person name="James T.Y."/>
            <person name="Grigoriev I.V."/>
        </authorList>
    </citation>
    <scope>NUCLEOTIDE SEQUENCE [LARGE SCALE GENOMIC DNA]</scope>
    <source>
        <strain evidence="7">Benny S71-1</strain>
    </source>
</reference>
<evidence type="ECO:0008006" key="8">
    <source>
        <dbReference type="Google" id="ProtNLM"/>
    </source>
</evidence>
<evidence type="ECO:0000313" key="7">
    <source>
        <dbReference type="Proteomes" id="UP000278143"/>
    </source>
</evidence>
<keyword evidence="2 5" id="KW-0812">Transmembrane</keyword>
<proteinExistence type="predicted"/>
<gene>
    <name evidence="6" type="ORF">SYNPS1DRAFT_29162</name>
</gene>
<dbReference type="GO" id="GO:0016020">
    <property type="term" value="C:membrane"/>
    <property type="evidence" value="ECO:0007669"/>
    <property type="project" value="UniProtKB-SubCell"/>
</dbReference>
<evidence type="ECO:0000256" key="2">
    <source>
        <dbReference type="ARBA" id="ARBA00022692"/>
    </source>
</evidence>
<keyword evidence="4 5" id="KW-0472">Membrane</keyword>
<name>A0A4P9YY70_9FUNG</name>
<evidence type="ECO:0000256" key="5">
    <source>
        <dbReference type="SAM" id="Phobius"/>
    </source>
</evidence>
<organism evidence="6 7">
    <name type="scientific">Syncephalis pseudoplumigaleata</name>
    <dbReference type="NCBI Taxonomy" id="1712513"/>
    <lineage>
        <taxon>Eukaryota</taxon>
        <taxon>Fungi</taxon>
        <taxon>Fungi incertae sedis</taxon>
        <taxon>Zoopagomycota</taxon>
        <taxon>Zoopagomycotina</taxon>
        <taxon>Zoopagomycetes</taxon>
        <taxon>Zoopagales</taxon>
        <taxon>Piptocephalidaceae</taxon>
        <taxon>Syncephalis</taxon>
    </lineage>
</organism>
<dbReference type="EMBL" id="KZ989886">
    <property type="protein sequence ID" value="RKP25093.1"/>
    <property type="molecule type" value="Genomic_DNA"/>
</dbReference>
<comment type="subcellular location">
    <subcellularLocation>
        <location evidence="1">Membrane</location>
        <topology evidence="1">Multi-pass membrane protein</topology>
    </subcellularLocation>
</comment>
<evidence type="ECO:0000256" key="4">
    <source>
        <dbReference type="ARBA" id="ARBA00023136"/>
    </source>
</evidence>
<dbReference type="Pfam" id="PF00335">
    <property type="entry name" value="Tetraspanin"/>
    <property type="match status" value="1"/>
</dbReference>
<feature type="transmembrane region" description="Helical" evidence="5">
    <location>
        <begin position="253"/>
        <end position="279"/>
    </location>
</feature>
<feature type="transmembrane region" description="Helical" evidence="5">
    <location>
        <begin position="82"/>
        <end position="108"/>
    </location>
</feature>